<dbReference type="GO" id="GO:0004016">
    <property type="term" value="F:adenylate cyclase activity"/>
    <property type="evidence" value="ECO:0007669"/>
    <property type="project" value="TreeGrafter"/>
</dbReference>
<name>A0A5B1LGN4_9ACTN</name>
<evidence type="ECO:0000256" key="1">
    <source>
        <dbReference type="ARBA" id="ARBA00022741"/>
    </source>
</evidence>
<dbReference type="GO" id="GO:0005737">
    <property type="term" value="C:cytoplasm"/>
    <property type="evidence" value="ECO:0007669"/>
    <property type="project" value="TreeGrafter"/>
</dbReference>
<dbReference type="InterPro" id="IPR036388">
    <property type="entry name" value="WH-like_DNA-bd_sf"/>
</dbReference>
<dbReference type="InterPro" id="IPR011990">
    <property type="entry name" value="TPR-like_helical_dom_sf"/>
</dbReference>
<keyword evidence="5" id="KW-1185">Reference proteome</keyword>
<dbReference type="Pfam" id="PF00196">
    <property type="entry name" value="GerE"/>
    <property type="match status" value="1"/>
</dbReference>
<dbReference type="InterPro" id="IPR000792">
    <property type="entry name" value="Tscrpt_reg_LuxR_C"/>
</dbReference>
<evidence type="ECO:0000313" key="5">
    <source>
        <dbReference type="Proteomes" id="UP000325003"/>
    </source>
</evidence>
<dbReference type="InterPro" id="IPR016032">
    <property type="entry name" value="Sig_transdc_resp-reg_C-effctor"/>
</dbReference>
<protein>
    <submittedName>
        <fullName evidence="4">AAA family ATPase</fullName>
    </submittedName>
</protein>
<keyword evidence="2" id="KW-0067">ATP-binding</keyword>
<dbReference type="SUPFAM" id="SSF46894">
    <property type="entry name" value="C-terminal effector domain of the bipartite response regulators"/>
    <property type="match status" value="1"/>
</dbReference>
<dbReference type="InterPro" id="IPR027417">
    <property type="entry name" value="P-loop_NTPase"/>
</dbReference>
<dbReference type="GO" id="GO:0006355">
    <property type="term" value="P:regulation of DNA-templated transcription"/>
    <property type="evidence" value="ECO:0007669"/>
    <property type="project" value="InterPro"/>
</dbReference>
<dbReference type="InterPro" id="IPR041664">
    <property type="entry name" value="AAA_16"/>
</dbReference>
<evidence type="ECO:0000259" key="3">
    <source>
        <dbReference type="PROSITE" id="PS50043"/>
    </source>
</evidence>
<reference evidence="4 5" key="2">
    <citation type="submission" date="2019-09" db="EMBL/GenBank/DDBJ databases">
        <authorList>
            <person name="Jin C."/>
        </authorList>
    </citation>
    <scope>NUCLEOTIDE SEQUENCE [LARGE SCALE GENOMIC DNA]</scope>
    <source>
        <strain evidence="4 5">BN130099</strain>
    </source>
</reference>
<dbReference type="Pfam" id="PF13191">
    <property type="entry name" value="AAA_16"/>
    <property type="match status" value="1"/>
</dbReference>
<evidence type="ECO:0000256" key="2">
    <source>
        <dbReference type="ARBA" id="ARBA00022840"/>
    </source>
</evidence>
<dbReference type="GO" id="GO:0003677">
    <property type="term" value="F:DNA binding"/>
    <property type="evidence" value="ECO:0007669"/>
    <property type="project" value="InterPro"/>
</dbReference>
<dbReference type="GO" id="GO:0005524">
    <property type="term" value="F:ATP binding"/>
    <property type="evidence" value="ECO:0007669"/>
    <property type="project" value="UniProtKB-KW"/>
</dbReference>
<dbReference type="EMBL" id="VUJV01000003">
    <property type="protein sequence ID" value="KAA1418960.1"/>
    <property type="molecule type" value="Genomic_DNA"/>
</dbReference>
<dbReference type="PRINTS" id="PR00038">
    <property type="entry name" value="HTHLUXR"/>
</dbReference>
<dbReference type="PROSITE" id="PS50043">
    <property type="entry name" value="HTH_LUXR_2"/>
    <property type="match status" value="1"/>
</dbReference>
<dbReference type="Gene3D" id="1.10.10.10">
    <property type="entry name" value="Winged helix-like DNA-binding domain superfamily/Winged helix DNA-binding domain"/>
    <property type="match status" value="1"/>
</dbReference>
<organism evidence="4 5">
    <name type="scientific">Nocardioides humilatus</name>
    <dbReference type="NCBI Taxonomy" id="2607660"/>
    <lineage>
        <taxon>Bacteria</taxon>
        <taxon>Bacillati</taxon>
        <taxon>Actinomycetota</taxon>
        <taxon>Actinomycetes</taxon>
        <taxon>Propionibacteriales</taxon>
        <taxon>Nocardioidaceae</taxon>
        <taxon>Nocardioides</taxon>
    </lineage>
</organism>
<dbReference type="Proteomes" id="UP000325003">
    <property type="component" value="Unassembled WGS sequence"/>
</dbReference>
<gene>
    <name evidence="4" type="ORF">F0U44_10850</name>
</gene>
<dbReference type="Gene3D" id="1.25.40.10">
    <property type="entry name" value="Tetratricopeptide repeat domain"/>
    <property type="match status" value="1"/>
</dbReference>
<reference evidence="4 5" key="1">
    <citation type="submission" date="2019-09" db="EMBL/GenBank/DDBJ databases">
        <title>Nocardioides panacisoli sp. nov., isolated from the soil of a ginseng field.</title>
        <authorList>
            <person name="Cho C."/>
        </authorList>
    </citation>
    <scope>NUCLEOTIDE SEQUENCE [LARGE SCALE GENOMIC DNA]</scope>
    <source>
        <strain evidence="4 5">BN130099</strain>
    </source>
</reference>
<dbReference type="SUPFAM" id="SSF48452">
    <property type="entry name" value="TPR-like"/>
    <property type="match status" value="1"/>
</dbReference>
<dbReference type="SUPFAM" id="SSF52540">
    <property type="entry name" value="P-loop containing nucleoside triphosphate hydrolases"/>
    <property type="match status" value="1"/>
</dbReference>
<comment type="caution">
    <text evidence="4">The sequence shown here is derived from an EMBL/GenBank/DDBJ whole genome shotgun (WGS) entry which is preliminary data.</text>
</comment>
<evidence type="ECO:0000313" key="4">
    <source>
        <dbReference type="EMBL" id="KAA1418960.1"/>
    </source>
</evidence>
<dbReference type="CDD" id="cd06170">
    <property type="entry name" value="LuxR_C_like"/>
    <property type="match status" value="1"/>
</dbReference>
<dbReference type="PANTHER" id="PTHR16305:SF35">
    <property type="entry name" value="TRANSCRIPTIONAL ACTIVATOR DOMAIN"/>
    <property type="match status" value="1"/>
</dbReference>
<dbReference type="PANTHER" id="PTHR16305">
    <property type="entry name" value="TESTICULAR SOLUBLE ADENYLYL CYCLASE"/>
    <property type="match status" value="1"/>
</dbReference>
<accession>A0A5B1LGN4</accession>
<sequence>MSVGVVLEQGGAELRAGLGLAWDDPPMARVRSRQMVGRDRDLATLLDLAEAVRTGEPRLALVMGEAGIGKTRLTQEFAERLSDALVLTGHGVDLATGELPFGVVADTLADLVRQRGVEALTADERALLGPLLPGAVPAATDPARVLAGAVSLFNRLAGAGLVCWVVEDLQWSDEASRDLVSVLGRRESGQLLVIATVRTGGLADQRPGSGFAAYLDGLTRLPAAETVTLERLGADDVRRQLADLVDDLLPPDAVRLILDVGDGVPFVVEELAAARGRPGLTNVAAVAEARLGALSSGARRLVEAAAVGDGQLVWPLLEAVVELAPEELDEALLGAVRAGILEETPGREGVRFRHALLRDAADRAIPPAARRGWHRRWAEALGAGPGIIPGDAALMAVANHWRSAGEPEQEALAAFAATESARWTGGGVQELGYWERVVELWPQAGVALEAAGCTRHLAVAWVLRLATSLEGARAIELLDRLERSAGDELERHAVAMRRHTAVRAKTFDALAGTPQRHSELARTFREALPDPLAIDSLSVLAHFTPADDSWGSEVLQEMRDLSHARGDDRSALINAGRQAWRFFSNGEADRAVEHIEAAIESARDVSTTEQWAVDGNLIWTLISAGRYAEAESAIARAIGRVPDPVAAGVNFEHIVENAASCWINTGQWTRAEALIRRARPYWGTGPRSSEVRLAELELLRAGRLTDPEGWLAAIDQPPVPSGASPRWIAETVAWHAAAEGDFLRFRELLAPTWRDAVAEASDELWSPSLAALRIEVDAVARRGGVADRAAVEHVAAISTVLKKLYRFGDLGTAWDAEVNAQLARFRGEPSRFHFEAAVRAWDQVGHPYDGAVARLGLAEAEVADDREAARRHAEEALAAARELGAGPLRDDAEAFLKRYRLASRTVETPGKPGALTARELEVLEVLAEGRTNEQIASMLYMSPKTASVHVSRILAKLGAENRTEAVAVARRIGLL</sequence>
<dbReference type="RefSeq" id="WP_149728300.1">
    <property type="nucleotide sequence ID" value="NZ_VUJV01000003.1"/>
</dbReference>
<keyword evidence="1" id="KW-0547">Nucleotide-binding</keyword>
<proteinExistence type="predicted"/>
<feature type="domain" description="HTH luxR-type" evidence="3">
    <location>
        <begin position="908"/>
        <end position="973"/>
    </location>
</feature>
<dbReference type="AlphaFoldDB" id="A0A5B1LGN4"/>
<dbReference type="SMART" id="SM00421">
    <property type="entry name" value="HTH_LUXR"/>
    <property type="match status" value="1"/>
</dbReference>